<dbReference type="RefSeq" id="WP_142112355.1">
    <property type="nucleotide sequence ID" value="NZ_BAAATB010000007.1"/>
</dbReference>
<dbReference type="AlphaFoldDB" id="A0A542SQE5"/>
<feature type="domain" description="Septum formation-related" evidence="2">
    <location>
        <begin position="68"/>
        <end position="134"/>
    </location>
</feature>
<proteinExistence type="predicted"/>
<protein>
    <submittedName>
        <fullName evidence="3">Putative regulator of septum formation</fullName>
    </submittedName>
</protein>
<reference evidence="3 4" key="1">
    <citation type="submission" date="2019-06" db="EMBL/GenBank/DDBJ databases">
        <title>Sequencing the genomes of 1000 actinobacteria strains.</title>
        <authorList>
            <person name="Klenk H.-P."/>
        </authorList>
    </citation>
    <scope>NUCLEOTIDE SEQUENCE [LARGE SCALE GENOMIC DNA]</scope>
    <source>
        <strain evidence="3 4">DSM 10596</strain>
    </source>
</reference>
<keyword evidence="4" id="KW-1185">Reference proteome</keyword>
<comment type="caution">
    <text evidence="3">The sequence shown here is derived from an EMBL/GenBank/DDBJ whole genome shotgun (WGS) entry which is preliminary data.</text>
</comment>
<keyword evidence="1" id="KW-0812">Transmembrane</keyword>
<keyword evidence="1" id="KW-0472">Membrane</keyword>
<evidence type="ECO:0000256" key="1">
    <source>
        <dbReference type="SAM" id="Phobius"/>
    </source>
</evidence>
<evidence type="ECO:0000313" key="3">
    <source>
        <dbReference type="EMBL" id="TQK76822.1"/>
    </source>
</evidence>
<evidence type="ECO:0000313" key="4">
    <source>
        <dbReference type="Proteomes" id="UP000316181"/>
    </source>
</evidence>
<dbReference type="OrthoDB" id="3628931at2"/>
<dbReference type="EMBL" id="VFNV01000001">
    <property type="protein sequence ID" value="TQK76822.1"/>
    <property type="molecule type" value="Genomic_DNA"/>
</dbReference>
<name>A0A542SQE5_9MICO</name>
<evidence type="ECO:0000259" key="2">
    <source>
        <dbReference type="Pfam" id="PF13845"/>
    </source>
</evidence>
<accession>A0A542SQE5</accession>
<keyword evidence="1" id="KW-1133">Transmembrane helix</keyword>
<dbReference type="Proteomes" id="UP000316181">
    <property type="component" value="Unassembled WGS sequence"/>
</dbReference>
<feature type="transmembrane region" description="Helical" evidence="1">
    <location>
        <begin position="25"/>
        <end position="50"/>
    </location>
</feature>
<dbReference type="Pfam" id="PF13845">
    <property type="entry name" value="Septum_form"/>
    <property type="match status" value="1"/>
</dbReference>
<dbReference type="InterPro" id="IPR026004">
    <property type="entry name" value="Septum_form"/>
</dbReference>
<gene>
    <name evidence="3" type="ORF">FB389_1516</name>
</gene>
<organism evidence="3 4">
    <name type="scientific">Rarobacter incanus</name>
    <dbReference type="NCBI Taxonomy" id="153494"/>
    <lineage>
        <taxon>Bacteria</taxon>
        <taxon>Bacillati</taxon>
        <taxon>Actinomycetota</taxon>
        <taxon>Actinomycetes</taxon>
        <taxon>Micrococcales</taxon>
        <taxon>Rarobacteraceae</taxon>
        <taxon>Rarobacter</taxon>
    </lineage>
</organism>
<sequence length="179" mass="18790">MTHLPHPEPRRRSLIERFAADQTSVMTLVFVLIALILVGVAVVLAIGGFISRSPGLALTVTSASHARVDQLQVGHCLKALPVDGQVDTVVAVPCNTPHKAQVVGAWDMAGVSSSAVRPALNELQAAAQERCTSSTLSPRPRSAQFVLWLPTEAGWAAGDRRALCLAQAATLTSSVVPGN</sequence>